<evidence type="ECO:0000259" key="2">
    <source>
        <dbReference type="Pfam" id="PF12671"/>
    </source>
</evidence>
<dbReference type="EMBL" id="JBBMFF010000255">
    <property type="protein sequence ID" value="MEQ2512018.1"/>
    <property type="molecule type" value="Genomic_DNA"/>
</dbReference>
<sequence>MKKIKKVVALLSIVSLLIATAFSASAVEANASYDPETNHATVLHNENQVIPVAGTTQLSQDEYKRTWASLTDNAGTAAEIQATCELFISSIYASRRDSDYNCTTFTVQSIRNEQVDSTIAYIESQNQYQREIADICDFKIISDSIEFENFSGVLTGNTCTAEIGVHYCYEMEGAFEDTFYLNCVYYLTLEKINGNWGIVTAKTSMPNEQADGFVYDSFDAHAAALAVVGDHDFSTMEKPANTNNTATTTATYQTTSYSSTAAVNYAKQYYNKTNSLFGASSSNCQNFASQCVWAGLLSGCGASGTSTTAFPAVSTAWTGTNSTNVWCRNQYTTYYGDKYWLNWGWDNVNGFLKIIWLSDHTISGPQGYYWLGLAKACVGDVIIWDTAGTRSVDSGTYDHAMVVTRTTGTVGSRGVSNFCIAANSSSTTSAYMPLAQYCSYSASCFATAHITGGYYYI</sequence>
<dbReference type="Pfam" id="PF12671">
    <property type="entry name" value="Amidase_6"/>
    <property type="match status" value="1"/>
</dbReference>
<organism evidence="3 4">
    <name type="scientific">Faecousia intestinalis</name>
    <dbReference type="NCBI Taxonomy" id="3133167"/>
    <lineage>
        <taxon>Bacteria</taxon>
        <taxon>Bacillati</taxon>
        <taxon>Bacillota</taxon>
        <taxon>Clostridia</taxon>
        <taxon>Eubacteriales</taxon>
        <taxon>Oscillospiraceae</taxon>
        <taxon>Faecousia</taxon>
    </lineage>
</organism>
<reference evidence="3 4" key="1">
    <citation type="submission" date="2024-03" db="EMBL/GenBank/DDBJ databases">
        <title>Human intestinal bacterial collection.</title>
        <authorList>
            <person name="Pauvert C."/>
            <person name="Hitch T.C.A."/>
            <person name="Clavel T."/>
        </authorList>
    </citation>
    <scope>NUCLEOTIDE SEQUENCE [LARGE SCALE GENOMIC DNA]</scope>
    <source>
        <strain evidence="3 4">CLA-AA-H192</strain>
    </source>
</reference>
<evidence type="ECO:0000313" key="3">
    <source>
        <dbReference type="EMBL" id="MEQ2512018.1"/>
    </source>
</evidence>
<keyword evidence="4" id="KW-1185">Reference proteome</keyword>
<dbReference type="Proteomes" id="UP001491552">
    <property type="component" value="Unassembled WGS sequence"/>
</dbReference>
<proteinExistence type="predicted"/>
<gene>
    <name evidence="3" type="ORF">WMO66_12325</name>
</gene>
<dbReference type="RefSeq" id="WP_349136721.1">
    <property type="nucleotide sequence ID" value="NZ_JBBMFF010000255.1"/>
</dbReference>
<accession>A0ABV1G9C4</accession>
<feature type="domain" description="Putative amidase" evidence="2">
    <location>
        <begin position="257"/>
        <end position="434"/>
    </location>
</feature>
<evidence type="ECO:0000256" key="1">
    <source>
        <dbReference type="SAM" id="SignalP"/>
    </source>
</evidence>
<comment type="caution">
    <text evidence="3">The sequence shown here is derived from an EMBL/GenBank/DDBJ whole genome shotgun (WGS) entry which is preliminary data.</text>
</comment>
<keyword evidence="1" id="KW-0732">Signal</keyword>
<feature type="signal peptide" evidence="1">
    <location>
        <begin position="1"/>
        <end position="26"/>
    </location>
</feature>
<name>A0ABV1G9C4_9FIRM</name>
<dbReference type="InterPro" id="IPR024301">
    <property type="entry name" value="Amidase_6"/>
</dbReference>
<evidence type="ECO:0000313" key="4">
    <source>
        <dbReference type="Proteomes" id="UP001491552"/>
    </source>
</evidence>
<protein>
    <submittedName>
        <fullName evidence="3">Amidase domain-containing protein</fullName>
    </submittedName>
</protein>
<feature type="chain" id="PRO_5046632005" evidence="1">
    <location>
        <begin position="27"/>
        <end position="457"/>
    </location>
</feature>